<evidence type="ECO:0000313" key="10">
    <source>
        <dbReference type="Proteomes" id="UP000037507"/>
    </source>
</evidence>
<dbReference type="SUPFAM" id="SSF51306">
    <property type="entry name" value="LexA/Signal peptidase"/>
    <property type="match status" value="1"/>
</dbReference>
<evidence type="ECO:0000256" key="5">
    <source>
        <dbReference type="ARBA" id="ARBA00023204"/>
    </source>
</evidence>
<organism evidence="9 10">
    <name type="scientific">Limnohabitans planktonicus II-D5</name>
    <dbReference type="NCBI Taxonomy" id="1293045"/>
    <lineage>
        <taxon>Bacteria</taxon>
        <taxon>Pseudomonadati</taxon>
        <taxon>Pseudomonadota</taxon>
        <taxon>Betaproteobacteria</taxon>
        <taxon>Burkholderiales</taxon>
        <taxon>Comamonadaceae</taxon>
        <taxon>Limnohabitans</taxon>
    </lineage>
</organism>
<dbReference type="PANTHER" id="PTHR33516:SF2">
    <property type="entry name" value="LEXA REPRESSOR-RELATED"/>
    <property type="match status" value="1"/>
</dbReference>
<keyword evidence="2" id="KW-0227">DNA damage</keyword>
<evidence type="ECO:0000256" key="1">
    <source>
        <dbReference type="ARBA" id="ARBA00007484"/>
    </source>
</evidence>
<dbReference type="EMBL" id="LFYT02000042">
    <property type="protein sequence ID" value="PVE41065.1"/>
    <property type="molecule type" value="Genomic_DNA"/>
</dbReference>
<proteinExistence type="inferred from homology"/>
<dbReference type="GO" id="GO:0016787">
    <property type="term" value="F:hydrolase activity"/>
    <property type="evidence" value="ECO:0007669"/>
    <property type="project" value="UniProtKB-KW"/>
</dbReference>
<dbReference type="Proteomes" id="UP000037507">
    <property type="component" value="Unassembled WGS sequence"/>
</dbReference>
<feature type="domain" description="Peptidase S24/S26A/S26B/S26C" evidence="8">
    <location>
        <begin position="27"/>
        <end position="138"/>
    </location>
</feature>
<comment type="caution">
    <text evidence="9">The sequence shown here is derived from an EMBL/GenBank/DDBJ whole genome shotgun (WGS) entry which is preliminary data.</text>
</comment>
<evidence type="ECO:0000256" key="4">
    <source>
        <dbReference type="ARBA" id="ARBA00022813"/>
    </source>
</evidence>
<keyword evidence="6" id="KW-0742">SOS response</keyword>
<dbReference type="GO" id="GO:0003677">
    <property type="term" value="F:DNA binding"/>
    <property type="evidence" value="ECO:0007669"/>
    <property type="project" value="InterPro"/>
</dbReference>
<sequence length="146" mass="16467">MPSPLNFTPIPVVVPDTPLWLELCAWTVQAGFPSPAADHTRKRIDLNEHLIRNKEATFIFRVKGDSMNGIGIYEGDELLVDRSIEAVHGNIVLAVLNNDYTVKRLYRRGGVIKLIAENPLYPPIVVKDGQELLIWGVVTRNLHKLY</sequence>
<dbReference type="NCBIfam" id="NF007621">
    <property type="entry name" value="PRK10276.1"/>
    <property type="match status" value="1"/>
</dbReference>
<dbReference type="Pfam" id="PF00717">
    <property type="entry name" value="Peptidase_S24"/>
    <property type="match status" value="1"/>
</dbReference>
<dbReference type="PRINTS" id="PR00726">
    <property type="entry name" value="LEXASERPTASE"/>
</dbReference>
<evidence type="ECO:0000256" key="3">
    <source>
        <dbReference type="ARBA" id="ARBA00022801"/>
    </source>
</evidence>
<dbReference type="InterPro" id="IPR039418">
    <property type="entry name" value="LexA-like"/>
</dbReference>
<dbReference type="GO" id="GO:0006355">
    <property type="term" value="P:regulation of DNA-templated transcription"/>
    <property type="evidence" value="ECO:0007669"/>
    <property type="project" value="InterPro"/>
</dbReference>
<protein>
    <recommendedName>
        <fullName evidence="8">Peptidase S24/S26A/S26B/S26C domain-containing protein</fullName>
    </recommendedName>
</protein>
<evidence type="ECO:0000259" key="8">
    <source>
        <dbReference type="Pfam" id="PF00717"/>
    </source>
</evidence>
<dbReference type="GO" id="GO:0009432">
    <property type="term" value="P:SOS response"/>
    <property type="evidence" value="ECO:0007669"/>
    <property type="project" value="UniProtKB-KW"/>
</dbReference>
<dbReference type="Gene3D" id="2.10.109.10">
    <property type="entry name" value="Umud Fragment, subunit A"/>
    <property type="match status" value="1"/>
</dbReference>
<dbReference type="STRING" id="1293045.H663_02150"/>
<dbReference type="AlphaFoldDB" id="A0A2T7U8Q9"/>
<evidence type="ECO:0000313" key="9">
    <source>
        <dbReference type="EMBL" id="PVE41065.1"/>
    </source>
</evidence>
<keyword evidence="4 7" id="KW-0068">Autocatalytic cleavage</keyword>
<dbReference type="PANTHER" id="PTHR33516">
    <property type="entry name" value="LEXA REPRESSOR"/>
    <property type="match status" value="1"/>
</dbReference>
<evidence type="ECO:0000256" key="6">
    <source>
        <dbReference type="ARBA" id="ARBA00023236"/>
    </source>
</evidence>
<evidence type="ECO:0000256" key="2">
    <source>
        <dbReference type="ARBA" id="ARBA00022763"/>
    </source>
</evidence>
<dbReference type="CDD" id="cd06529">
    <property type="entry name" value="S24_LexA-like"/>
    <property type="match status" value="1"/>
</dbReference>
<dbReference type="InterPro" id="IPR036286">
    <property type="entry name" value="LexA/Signal_pep-like_sf"/>
</dbReference>
<evidence type="ECO:0000256" key="7">
    <source>
        <dbReference type="RuleBase" id="RU003991"/>
    </source>
</evidence>
<keyword evidence="10" id="KW-1185">Reference proteome</keyword>
<accession>A0A2T7U8Q9</accession>
<dbReference type="InterPro" id="IPR050077">
    <property type="entry name" value="LexA_repressor"/>
</dbReference>
<dbReference type="InterPro" id="IPR015927">
    <property type="entry name" value="Peptidase_S24_S26A/B/C"/>
</dbReference>
<comment type="similarity">
    <text evidence="1 7">Belongs to the peptidase S24 family.</text>
</comment>
<dbReference type="RefSeq" id="WP_083451010.1">
    <property type="nucleotide sequence ID" value="NZ_LFYT02000042.1"/>
</dbReference>
<gene>
    <name evidence="9" type="ORF">H663_019120</name>
</gene>
<dbReference type="InterPro" id="IPR006197">
    <property type="entry name" value="Peptidase_S24_LexA"/>
</dbReference>
<reference evidence="9" key="1">
    <citation type="submission" date="2017-04" db="EMBL/GenBank/DDBJ databases">
        <title>Unexpected and diverse lifestyles within the genus Limnohabitans.</title>
        <authorList>
            <person name="Kasalicky V."/>
            <person name="Mehrshad M."/>
            <person name="Andrei S.-A."/>
            <person name="Salcher M."/>
            <person name="Kratochvilova H."/>
            <person name="Simek K."/>
            <person name="Ghai R."/>
        </authorList>
    </citation>
    <scope>NUCLEOTIDE SEQUENCE [LARGE SCALE GENOMIC DNA]</scope>
    <source>
        <strain evidence="9">II-D5</strain>
    </source>
</reference>
<name>A0A2T7U8Q9_9BURK</name>
<keyword evidence="3 7" id="KW-0378">Hydrolase</keyword>
<keyword evidence="5" id="KW-0234">DNA repair</keyword>
<dbReference type="GO" id="GO:0006281">
    <property type="term" value="P:DNA repair"/>
    <property type="evidence" value="ECO:0007669"/>
    <property type="project" value="UniProtKB-KW"/>
</dbReference>